<organism evidence="2 3">
    <name type="scientific">Mycena sanguinolenta</name>
    <dbReference type="NCBI Taxonomy" id="230812"/>
    <lineage>
        <taxon>Eukaryota</taxon>
        <taxon>Fungi</taxon>
        <taxon>Dikarya</taxon>
        <taxon>Basidiomycota</taxon>
        <taxon>Agaricomycotina</taxon>
        <taxon>Agaricomycetes</taxon>
        <taxon>Agaricomycetidae</taxon>
        <taxon>Agaricales</taxon>
        <taxon>Marasmiineae</taxon>
        <taxon>Mycenaceae</taxon>
        <taxon>Mycena</taxon>
    </lineage>
</organism>
<dbReference type="Proteomes" id="UP000623467">
    <property type="component" value="Unassembled WGS sequence"/>
</dbReference>
<proteinExistence type="predicted"/>
<feature type="compositionally biased region" description="Low complexity" evidence="1">
    <location>
        <begin position="118"/>
        <end position="143"/>
    </location>
</feature>
<dbReference type="AlphaFoldDB" id="A0A8H7D6S4"/>
<gene>
    <name evidence="2" type="ORF">MSAN_01122800</name>
</gene>
<dbReference type="EMBL" id="JACAZH010000008">
    <property type="protein sequence ID" value="KAF7360928.1"/>
    <property type="molecule type" value="Genomic_DNA"/>
</dbReference>
<feature type="compositionally biased region" description="Pro residues" evidence="1">
    <location>
        <begin position="225"/>
        <end position="239"/>
    </location>
</feature>
<accession>A0A8H7D6S4</accession>
<keyword evidence="3" id="KW-1185">Reference proteome</keyword>
<feature type="compositionally biased region" description="Low complexity" evidence="1">
    <location>
        <begin position="383"/>
        <end position="393"/>
    </location>
</feature>
<reference evidence="2" key="1">
    <citation type="submission" date="2020-05" db="EMBL/GenBank/DDBJ databases">
        <title>Mycena genomes resolve the evolution of fungal bioluminescence.</title>
        <authorList>
            <person name="Tsai I.J."/>
        </authorList>
    </citation>
    <scope>NUCLEOTIDE SEQUENCE</scope>
    <source>
        <strain evidence="2">160909Yilan</strain>
    </source>
</reference>
<feature type="compositionally biased region" description="Pro residues" evidence="1">
    <location>
        <begin position="144"/>
        <end position="162"/>
    </location>
</feature>
<feature type="compositionally biased region" description="Low complexity" evidence="1">
    <location>
        <begin position="188"/>
        <end position="200"/>
    </location>
</feature>
<feature type="compositionally biased region" description="Basic and acidic residues" evidence="1">
    <location>
        <begin position="344"/>
        <end position="360"/>
    </location>
</feature>
<comment type="caution">
    <text evidence="2">The sequence shown here is derived from an EMBL/GenBank/DDBJ whole genome shotgun (WGS) entry which is preliminary data.</text>
</comment>
<evidence type="ECO:0000313" key="3">
    <source>
        <dbReference type="Proteomes" id="UP000623467"/>
    </source>
</evidence>
<feature type="region of interest" description="Disordered" evidence="1">
    <location>
        <begin position="339"/>
        <end position="428"/>
    </location>
</feature>
<evidence type="ECO:0000313" key="2">
    <source>
        <dbReference type="EMBL" id="KAF7360928.1"/>
    </source>
</evidence>
<name>A0A8H7D6S4_9AGAR</name>
<sequence length="428" mass="44659">MQFARDPPNAIDRPICKASVVEPFSYISAGINAPAWNTSCVDPSSYVPAGVDAPAWNASGASGVDTLASCTYGVDTSLHASGRACCASSNDHPACASPLVPINSQTLPAAPPLSLSRTGLTTPRVLPLTPPASTTPLAASTPRTIPPAPTTPHATPPAPPASVPRATPPVSMTPHATPPVPPASTDSTPHTTPPALTIPHATPPAPTPVLSATAFPQSRPLCNAPLPPPVNRPTNPPPRRGASRGGGRGGSRGRGRGGGRSLTAREVGYTFLQTYDDAGNPVPLSLDTPLPGPTREEVREIRDREKTLDAAAEAMRAEEAWRKSLLHNPAGGADLIVLPLSQSRRKDGEDRSLELPEGTKRTRRPAASREMPVPLSARPVPGAADARQAQADADLLRRLQGGKQGKESKKRTRKDDTENAAPVAKKRR</sequence>
<evidence type="ECO:0000256" key="1">
    <source>
        <dbReference type="SAM" id="MobiDB-lite"/>
    </source>
</evidence>
<protein>
    <submittedName>
        <fullName evidence="2">Uncharacterized protein</fullName>
    </submittedName>
</protein>
<dbReference type="OrthoDB" id="3069486at2759"/>
<feature type="region of interest" description="Disordered" evidence="1">
    <location>
        <begin position="113"/>
        <end position="262"/>
    </location>
</feature>